<dbReference type="KEGG" id="cad:Curi_c28160"/>
<dbReference type="PANTHER" id="PTHR33217:SF8">
    <property type="entry name" value="MUTATOR FAMILY TRANSPOSASE"/>
    <property type="match status" value="1"/>
</dbReference>
<evidence type="ECO:0000256" key="6">
    <source>
        <dbReference type="RuleBase" id="RU365089"/>
    </source>
</evidence>
<comment type="function">
    <text evidence="1 6">Required for the transposition of the insertion element.</text>
</comment>
<dbReference type="EMBL" id="CP003326">
    <property type="protein sequence ID" value="AFS79809.1"/>
    <property type="molecule type" value="Genomic_DNA"/>
</dbReference>
<accession>K0B2V2</accession>
<evidence type="ECO:0000256" key="2">
    <source>
        <dbReference type="ARBA" id="ARBA00010961"/>
    </source>
</evidence>
<dbReference type="GO" id="GO:0006313">
    <property type="term" value="P:DNA transposition"/>
    <property type="evidence" value="ECO:0007669"/>
    <property type="project" value="UniProtKB-UniRule"/>
</dbReference>
<evidence type="ECO:0000256" key="1">
    <source>
        <dbReference type="ARBA" id="ARBA00002190"/>
    </source>
</evidence>
<evidence type="ECO:0000256" key="3">
    <source>
        <dbReference type="ARBA" id="ARBA00022578"/>
    </source>
</evidence>
<comment type="similarity">
    <text evidence="2 6">Belongs to the transposase mutator family.</text>
</comment>
<evidence type="ECO:0000313" key="8">
    <source>
        <dbReference type="Proteomes" id="UP000006094"/>
    </source>
</evidence>
<keyword evidence="5 6" id="KW-0233">DNA recombination</keyword>
<evidence type="ECO:0000256" key="4">
    <source>
        <dbReference type="ARBA" id="ARBA00023125"/>
    </source>
</evidence>
<protein>
    <recommendedName>
        <fullName evidence="6">Mutator family transposase</fullName>
    </recommendedName>
</protein>
<dbReference type="Pfam" id="PF00872">
    <property type="entry name" value="Transposase_mut"/>
    <property type="match status" value="1"/>
</dbReference>
<keyword evidence="8" id="KW-1185">Reference proteome</keyword>
<organism evidence="7 8">
    <name type="scientific">Gottschalkia acidurici (strain ATCC 7906 / DSM 604 / BCRC 14475 / CIP 104303 / KCTC 5404 / NCIMB 10678 / 9a)</name>
    <name type="common">Clostridium acidurici</name>
    <dbReference type="NCBI Taxonomy" id="1128398"/>
    <lineage>
        <taxon>Bacteria</taxon>
        <taxon>Bacillati</taxon>
        <taxon>Bacillota</taxon>
        <taxon>Tissierellia</taxon>
        <taxon>Tissierellales</taxon>
        <taxon>Gottschalkiaceae</taxon>
        <taxon>Gottschalkia</taxon>
    </lineage>
</organism>
<evidence type="ECO:0000313" key="7">
    <source>
        <dbReference type="EMBL" id="AFS79809.1"/>
    </source>
</evidence>
<keyword evidence="3 6" id="KW-0815">Transposition</keyword>
<dbReference type="InterPro" id="IPR001207">
    <property type="entry name" value="Transposase_mutator"/>
</dbReference>
<dbReference type="eggNOG" id="COG3328">
    <property type="taxonomic scope" value="Bacteria"/>
</dbReference>
<dbReference type="AlphaFoldDB" id="K0B2V2"/>
<gene>
    <name evidence="7" type="ordered locus">Curi_c28160</name>
</gene>
<dbReference type="Proteomes" id="UP000006094">
    <property type="component" value="Chromosome"/>
</dbReference>
<reference evidence="7 8" key="1">
    <citation type="journal article" date="2012" name="PLoS ONE">
        <title>The purine-utilizing bacterium Clostridium acidurici 9a: a genome-guided metabolic reconsideration.</title>
        <authorList>
            <person name="Hartwich K."/>
            <person name="Poehlein A."/>
            <person name="Daniel R."/>
        </authorList>
    </citation>
    <scope>NUCLEOTIDE SEQUENCE [LARGE SCALE GENOMIC DNA]</scope>
    <source>
        <strain evidence="8">ATCC 7906 / DSM 604 / BCRC 14475 / CIP 104303 / KCTC 5404 / NCIMB 10678 / 9a</strain>
    </source>
</reference>
<dbReference type="GO" id="GO:0004803">
    <property type="term" value="F:transposase activity"/>
    <property type="evidence" value="ECO:0007669"/>
    <property type="project" value="UniProtKB-UniRule"/>
</dbReference>
<dbReference type="GO" id="GO:0003677">
    <property type="term" value="F:DNA binding"/>
    <property type="evidence" value="ECO:0007669"/>
    <property type="project" value="UniProtKB-UniRule"/>
</dbReference>
<dbReference type="OrthoDB" id="9779930at2"/>
<evidence type="ECO:0000256" key="5">
    <source>
        <dbReference type="ARBA" id="ARBA00023172"/>
    </source>
</evidence>
<sequence length="71" mass="8300">MISKMTDSVIPYIKEWKNRPLDKGDPVVFMDAIHYKAREDRQIKSKAAYMMVGVNLENFKYISLNLLALCF</sequence>
<keyword evidence="4 6" id="KW-0238">DNA-binding</keyword>
<keyword evidence="6" id="KW-0814">Transposable element</keyword>
<name>K0B2V2_GOTA9</name>
<proteinExistence type="inferred from homology"/>
<dbReference type="PANTHER" id="PTHR33217">
    <property type="entry name" value="TRANSPOSASE FOR INSERTION SEQUENCE ELEMENT IS1081"/>
    <property type="match status" value="1"/>
</dbReference>
<dbReference type="HOGENOM" id="CLU_036805_10_8_9"/>